<dbReference type="Proteomes" id="UP000305417">
    <property type="component" value="Unassembled WGS sequence"/>
</dbReference>
<dbReference type="RefSeq" id="WP_138109251.1">
    <property type="nucleotide sequence ID" value="NZ_VBUC01000066.1"/>
</dbReference>
<gene>
    <name evidence="2" type="ORF">FE247_11495</name>
</gene>
<evidence type="ECO:0000256" key="1">
    <source>
        <dbReference type="SAM" id="Phobius"/>
    </source>
</evidence>
<organism evidence="2 3">
    <name type="scientific">Aliarcobacter cibarius</name>
    <dbReference type="NCBI Taxonomy" id="255507"/>
    <lineage>
        <taxon>Bacteria</taxon>
        <taxon>Pseudomonadati</taxon>
        <taxon>Campylobacterota</taxon>
        <taxon>Epsilonproteobacteria</taxon>
        <taxon>Campylobacterales</taxon>
        <taxon>Arcobacteraceae</taxon>
        <taxon>Aliarcobacter</taxon>
    </lineage>
</organism>
<keyword evidence="1" id="KW-1133">Transmembrane helix</keyword>
<keyword evidence="1" id="KW-0812">Transmembrane</keyword>
<dbReference type="EMBL" id="VBUC01000066">
    <property type="protein sequence ID" value="TLS95012.1"/>
    <property type="molecule type" value="Genomic_DNA"/>
</dbReference>
<keyword evidence="3" id="KW-1185">Reference proteome</keyword>
<accession>A0ABY2V167</accession>
<reference evidence="2 3" key="1">
    <citation type="submission" date="2019-05" db="EMBL/GenBank/DDBJ databases">
        <title>Arcobacter cibarius and Arcobacter thereius providing challenges in identification an antibiotic susceptibility and Quinolone resistance.</title>
        <authorList>
            <person name="Busch A."/>
            <person name="Hanel I."/>
            <person name="Hotzel H."/>
            <person name="Tomaso H."/>
        </authorList>
    </citation>
    <scope>NUCLEOTIDE SEQUENCE [LARGE SCALE GENOMIC DNA]</scope>
    <source>
        <strain evidence="2 3">16CS0831-2</strain>
    </source>
</reference>
<protein>
    <submittedName>
        <fullName evidence="2">Uncharacterized protein</fullName>
    </submittedName>
</protein>
<keyword evidence="1" id="KW-0472">Membrane</keyword>
<name>A0ABY2V167_9BACT</name>
<comment type="caution">
    <text evidence="2">The sequence shown here is derived from an EMBL/GenBank/DDBJ whole genome shotgun (WGS) entry which is preliminary data.</text>
</comment>
<proteinExistence type="predicted"/>
<sequence>MNQKNNKTKNKNINLNHEEKTSIPLLVLFFVCFGLAIWITYFIINKFLKVEEQNKQQARIVQQQKIDEYRKNQSLQKQENKNNQTEKVIQNDKNSIRLDRGVYSDNFYDVKYAVDLYYKDHEFTKNLEPFFNILPKIVLPNNDKIYEFEIKGMLSEYGNFTYIIYKRTHILEYDNQVIQELNKLKSIKFREQSKDVHFNLTVTNQYKLIR</sequence>
<feature type="transmembrane region" description="Helical" evidence="1">
    <location>
        <begin position="21"/>
        <end position="44"/>
    </location>
</feature>
<evidence type="ECO:0000313" key="3">
    <source>
        <dbReference type="Proteomes" id="UP000305417"/>
    </source>
</evidence>
<evidence type="ECO:0000313" key="2">
    <source>
        <dbReference type="EMBL" id="TLS95012.1"/>
    </source>
</evidence>